<keyword evidence="3" id="KW-0812">Transmembrane</keyword>
<evidence type="ECO:0000256" key="2">
    <source>
        <dbReference type="SAM" id="MobiDB-lite"/>
    </source>
</evidence>
<evidence type="ECO:0000256" key="3">
    <source>
        <dbReference type="SAM" id="Phobius"/>
    </source>
</evidence>
<dbReference type="RefSeq" id="WP_036074479.1">
    <property type="nucleotide sequence ID" value="NZ_AOCG01000022.1"/>
</dbReference>
<feature type="region of interest" description="Disordered" evidence="2">
    <location>
        <begin position="192"/>
        <end position="216"/>
    </location>
</feature>
<dbReference type="OrthoDB" id="2273217at2"/>
<comment type="caution">
    <text evidence="4">The sequence shown here is derived from an EMBL/GenBank/DDBJ whole genome shotgun (WGS) entry which is preliminary data.</text>
</comment>
<dbReference type="STRING" id="1265818.MAQA_15716"/>
<evidence type="ECO:0000256" key="1">
    <source>
        <dbReference type="SAM" id="Coils"/>
    </source>
</evidence>
<evidence type="ECO:0000313" key="5">
    <source>
        <dbReference type="Proteomes" id="UP000019246"/>
    </source>
</evidence>
<accession>W7B9L3</accession>
<feature type="transmembrane region" description="Helical" evidence="3">
    <location>
        <begin position="160"/>
        <end position="181"/>
    </location>
</feature>
<feature type="compositionally biased region" description="Low complexity" evidence="2">
    <location>
        <begin position="192"/>
        <end position="204"/>
    </location>
</feature>
<keyword evidence="3" id="KW-1133">Transmembrane helix</keyword>
<dbReference type="AlphaFoldDB" id="W7B9L3"/>
<evidence type="ECO:0000313" key="4">
    <source>
        <dbReference type="EMBL" id="EUJ16598.1"/>
    </source>
</evidence>
<sequence>MNTRNSKRKNKKKKNIQVKLQELNQQQHTELQAKLYQLAEEENQRIQEVMDQMKPQLDEMAKLELEEKKLQIESEAADKYAEMEREVRMKQLQQEKELEESKLRKQEKQQQEEIKYRLTNKESEQQHAVQLIEQLTKILPVSANQPIPINEPKKTNKAPLIYAIAAVICAIVIGVSLFFGIQLMNNEHAPASAEATSQEAQQKSTGSTPTVSNQETPSLDALLNQKEYVKAAQIYPEARNQIEQTIFNTQDKGALQRFNDVYTSTFGSLDFAILDNHAKEQTTFYEKK</sequence>
<dbReference type="EMBL" id="AOCG01000022">
    <property type="protein sequence ID" value="EUJ16598.1"/>
    <property type="molecule type" value="Genomic_DNA"/>
</dbReference>
<organism evidence="4 5">
    <name type="scientific">Listeria aquatica FSL S10-1188</name>
    <dbReference type="NCBI Taxonomy" id="1265818"/>
    <lineage>
        <taxon>Bacteria</taxon>
        <taxon>Bacillati</taxon>
        <taxon>Bacillota</taxon>
        <taxon>Bacilli</taxon>
        <taxon>Bacillales</taxon>
        <taxon>Listeriaceae</taxon>
        <taxon>Listeria</taxon>
    </lineage>
</organism>
<name>W7B9L3_9LIST</name>
<keyword evidence="1" id="KW-0175">Coiled coil</keyword>
<keyword evidence="3" id="KW-0472">Membrane</keyword>
<dbReference type="Proteomes" id="UP000019246">
    <property type="component" value="Unassembled WGS sequence"/>
</dbReference>
<dbReference type="PATRIC" id="fig|1265818.5.peg.3173"/>
<protein>
    <submittedName>
        <fullName evidence="4">Uncharacterized protein</fullName>
    </submittedName>
</protein>
<keyword evidence="5" id="KW-1185">Reference proteome</keyword>
<feature type="coiled-coil region" evidence="1">
    <location>
        <begin position="80"/>
        <end position="113"/>
    </location>
</feature>
<reference evidence="4 5" key="1">
    <citation type="journal article" date="2014" name="Int. J. Syst. Evol. Microbiol.">
        <title>Listeria floridensis sp. nov., Listeria aquatica sp. nov., Listeria cornellensis sp. nov., Listeria riparia sp. nov. and Listeria grandensis sp. nov., from agricultural and natural environments.</title>
        <authorList>
            <person name="den Bakker H.C."/>
            <person name="Warchocki S."/>
            <person name="Wright E.M."/>
            <person name="Allred A.F."/>
            <person name="Ahlstrom C."/>
            <person name="Manuel C.S."/>
            <person name="Stasiewicz M.J."/>
            <person name="Burrell A."/>
            <person name="Roof S."/>
            <person name="Strawn L."/>
            <person name="Fortes E.D."/>
            <person name="Nightingale K.K."/>
            <person name="Kephart D."/>
            <person name="Wiedmann M."/>
        </authorList>
    </citation>
    <scope>NUCLEOTIDE SEQUENCE [LARGE SCALE GENOMIC DNA]</scope>
    <source>
        <strain evidence="4 5">FSL S10-1188</strain>
    </source>
</reference>
<feature type="compositionally biased region" description="Polar residues" evidence="2">
    <location>
        <begin position="205"/>
        <end position="216"/>
    </location>
</feature>
<gene>
    <name evidence="4" type="ORF">MAQA_15716</name>
</gene>
<proteinExistence type="predicted"/>